<feature type="compositionally biased region" description="Low complexity" evidence="1">
    <location>
        <begin position="7"/>
        <end position="34"/>
    </location>
</feature>
<comment type="caution">
    <text evidence="2">The sequence shown here is derived from an EMBL/GenBank/DDBJ whole genome shotgun (WGS) entry which is preliminary data.</text>
</comment>
<dbReference type="EMBL" id="JBIGHX010000003">
    <property type="protein sequence ID" value="MFG6462371.1"/>
    <property type="molecule type" value="Genomic_DNA"/>
</dbReference>
<dbReference type="Proteomes" id="UP001606302">
    <property type="component" value="Unassembled WGS sequence"/>
</dbReference>
<keyword evidence="3" id="KW-1185">Reference proteome</keyword>
<feature type="region of interest" description="Disordered" evidence="1">
    <location>
        <begin position="1"/>
        <end position="40"/>
    </location>
</feature>
<protein>
    <submittedName>
        <fullName evidence="2">Uncharacterized protein</fullName>
    </submittedName>
</protein>
<reference evidence="2 3" key="1">
    <citation type="submission" date="2024-08" db="EMBL/GenBank/DDBJ databases">
        <authorList>
            <person name="Lu H."/>
        </authorList>
    </citation>
    <scope>NUCLEOTIDE SEQUENCE [LARGE SCALE GENOMIC DNA]</scope>
    <source>
        <strain evidence="2 3">DXS20W</strain>
    </source>
</reference>
<evidence type="ECO:0000256" key="1">
    <source>
        <dbReference type="SAM" id="MobiDB-lite"/>
    </source>
</evidence>
<accession>A0ABW7GKM8</accession>
<name>A0ABW7GKM8_9BURK</name>
<sequence length="418" mass="44737">MTANGVAAAAPMAAAAGDAVPPAARAPSPGASVATPALPDDGRTELARRMKADWCGFGAAEAARQTASVHARATEQRGSVDMQALDEERQTVGGEVMAEAVADARRRWMQALARRGDERSLAMADYLGGDDDDDAASASAARARLQARARRSTDPMVTALALQRGCAPGACLNVEAAQWSRLEPGNLDAWLALANAGGAQPSQAAYALDRLAQEARYSRSYQRELYAALVDLPQTHTPGLASEAETRLAVSVISRWPLFPMRPLLDQCRSAVANAGTLARCEAVARLMVQHDSWIQRALGLAMARAVVAARPDRRPAWEATAQAYEAVQEWARSESERLLNDAETAGPRASPCADTAEARRMLHDTVMASEWERRREGMDRSGLSEAALAARWRQREGRSVLDPMPATRPASAPVPGR</sequence>
<evidence type="ECO:0000313" key="3">
    <source>
        <dbReference type="Proteomes" id="UP001606302"/>
    </source>
</evidence>
<organism evidence="2 3">
    <name type="scientific">Pelomonas lactea</name>
    <dbReference type="NCBI Taxonomy" id="3299030"/>
    <lineage>
        <taxon>Bacteria</taxon>
        <taxon>Pseudomonadati</taxon>
        <taxon>Pseudomonadota</taxon>
        <taxon>Betaproteobacteria</taxon>
        <taxon>Burkholderiales</taxon>
        <taxon>Sphaerotilaceae</taxon>
        <taxon>Roseateles</taxon>
    </lineage>
</organism>
<proteinExistence type="predicted"/>
<dbReference type="RefSeq" id="WP_394511231.1">
    <property type="nucleotide sequence ID" value="NZ_JBIGHX010000003.1"/>
</dbReference>
<gene>
    <name evidence="2" type="ORF">ACG04Q_12385</name>
</gene>
<evidence type="ECO:0000313" key="2">
    <source>
        <dbReference type="EMBL" id="MFG6462371.1"/>
    </source>
</evidence>
<feature type="region of interest" description="Disordered" evidence="1">
    <location>
        <begin position="395"/>
        <end position="418"/>
    </location>
</feature>